<evidence type="ECO:0000313" key="2">
    <source>
        <dbReference type="EMBL" id="GAP36390.1"/>
    </source>
</evidence>
<evidence type="ECO:0000313" key="3">
    <source>
        <dbReference type="Proteomes" id="UP000037660"/>
    </source>
</evidence>
<organism evidence="2 3">
    <name type="scientific">Piscinibacter sakaiensis</name>
    <name type="common">Ideonella sakaiensis</name>
    <dbReference type="NCBI Taxonomy" id="1547922"/>
    <lineage>
        <taxon>Bacteria</taxon>
        <taxon>Pseudomonadati</taxon>
        <taxon>Pseudomonadota</taxon>
        <taxon>Betaproteobacteria</taxon>
        <taxon>Burkholderiales</taxon>
        <taxon>Sphaerotilaceae</taxon>
        <taxon>Piscinibacter</taxon>
    </lineage>
</organism>
<evidence type="ECO:0000256" key="1">
    <source>
        <dbReference type="SAM" id="MobiDB-lite"/>
    </source>
</evidence>
<dbReference type="EMBL" id="BBYR01000035">
    <property type="protein sequence ID" value="GAP36390.1"/>
    <property type="molecule type" value="Genomic_DNA"/>
</dbReference>
<feature type="region of interest" description="Disordered" evidence="1">
    <location>
        <begin position="1"/>
        <end position="37"/>
    </location>
</feature>
<name>A0A0K8P2J1_PISS1</name>
<dbReference type="AlphaFoldDB" id="A0A0K8P2J1"/>
<sequence>MAIVHQVHLTANNTPVNGPSKTGNPSGGGRGNNPSKK</sequence>
<accession>A0A0K8P2J1</accession>
<dbReference type="Proteomes" id="UP000037660">
    <property type="component" value="Unassembled WGS sequence"/>
</dbReference>
<gene>
    <name evidence="2" type="ORF">ISF6_2230</name>
</gene>
<reference evidence="2 3" key="2">
    <citation type="journal article" date="2016" name="Science">
        <title>A bacterium that degrades and assimilates poly(ethylene terephthalate).</title>
        <authorList>
            <person name="Yoshida S."/>
            <person name="Hiraga K."/>
            <person name="Takehana T."/>
            <person name="Taniguchi I."/>
            <person name="Yamaji H."/>
            <person name="Maeda Y."/>
            <person name="Toyohara K."/>
            <person name="Miyamoto K."/>
            <person name="Kimura Y."/>
            <person name="Oda K."/>
        </authorList>
    </citation>
    <scope>NUCLEOTIDE SEQUENCE [LARGE SCALE GENOMIC DNA]</scope>
    <source>
        <strain evidence="3">NBRC 110686 / TISTR 2288 / 201-F6</strain>
    </source>
</reference>
<comment type="caution">
    <text evidence="2">The sequence shown here is derived from an EMBL/GenBank/DDBJ whole genome shotgun (WGS) entry which is preliminary data.</text>
</comment>
<proteinExistence type="predicted"/>
<keyword evidence="3" id="KW-1185">Reference proteome</keyword>
<feature type="compositionally biased region" description="Polar residues" evidence="1">
    <location>
        <begin position="9"/>
        <end position="19"/>
    </location>
</feature>
<reference evidence="3" key="1">
    <citation type="submission" date="2015-07" db="EMBL/GenBank/DDBJ databases">
        <title>Discovery of a poly(ethylene terephthalate assimilation.</title>
        <authorList>
            <person name="Yoshida S."/>
            <person name="Hiraga K."/>
            <person name="Takehana T."/>
            <person name="Taniguchi I."/>
            <person name="Yamaji H."/>
            <person name="Maeda Y."/>
            <person name="Toyohara K."/>
            <person name="Miyamoto K."/>
            <person name="Kimura Y."/>
            <person name="Oda K."/>
        </authorList>
    </citation>
    <scope>NUCLEOTIDE SEQUENCE [LARGE SCALE GENOMIC DNA]</scope>
    <source>
        <strain evidence="3">NBRC 110686 / TISTR 2288 / 201-F6</strain>
    </source>
</reference>
<protein>
    <submittedName>
        <fullName evidence="2">Uncharacterized protein</fullName>
    </submittedName>
</protein>